<dbReference type="RefSeq" id="XP_009166186.1">
    <property type="nucleotide sequence ID" value="XM_009167922.1"/>
</dbReference>
<dbReference type="CTD" id="20317625"/>
<evidence type="ECO:0000313" key="1">
    <source>
        <dbReference type="EMBL" id="KER30068.1"/>
    </source>
</evidence>
<gene>
    <name evidence="1" type="ORF">T265_03438</name>
</gene>
<sequence length="121" mass="13279">MSTATNDMDSAVEDIRHLYKEDTKELLNSGDEKMLENPMEVETPTSYPNAVDILLCLLRTHSDPQLRGQLCVLFGQLICASLIHDVLLEGDGSPVLTKPYDVLLGAIDRVLSSSVESSETT</sequence>
<dbReference type="AlphaFoldDB" id="A0A074ZRL8"/>
<reference evidence="1 2" key="1">
    <citation type="submission" date="2013-11" db="EMBL/GenBank/DDBJ databases">
        <title>Opisthorchis viverrini - life in the bile duct.</title>
        <authorList>
            <person name="Young N.D."/>
            <person name="Nagarajan N."/>
            <person name="Lin S.J."/>
            <person name="Korhonen P.K."/>
            <person name="Jex A.R."/>
            <person name="Hall R.S."/>
            <person name="Safavi-Hemami H."/>
            <person name="Kaewkong W."/>
            <person name="Bertrand D."/>
            <person name="Gao S."/>
            <person name="Seet Q."/>
            <person name="Wongkham S."/>
            <person name="Teh B.T."/>
            <person name="Wongkham C."/>
            <person name="Intapan P.M."/>
            <person name="Maleewong W."/>
            <person name="Yang X."/>
            <person name="Hu M."/>
            <person name="Wang Z."/>
            <person name="Hofmann A."/>
            <person name="Sternberg P.W."/>
            <person name="Tan P."/>
            <person name="Wang J."/>
            <person name="Gasser R.B."/>
        </authorList>
    </citation>
    <scope>NUCLEOTIDE SEQUENCE [LARGE SCALE GENOMIC DNA]</scope>
</reference>
<evidence type="ECO:0000313" key="2">
    <source>
        <dbReference type="Proteomes" id="UP000054324"/>
    </source>
</evidence>
<dbReference type="Proteomes" id="UP000054324">
    <property type="component" value="Unassembled WGS sequence"/>
</dbReference>
<dbReference type="EMBL" id="KL596667">
    <property type="protein sequence ID" value="KER30068.1"/>
    <property type="molecule type" value="Genomic_DNA"/>
</dbReference>
<proteinExistence type="predicted"/>
<dbReference type="OrthoDB" id="6250975at2759"/>
<dbReference type="KEGG" id="ovi:T265_03438"/>
<accession>A0A074ZRL8</accession>
<protein>
    <submittedName>
        <fullName evidence="1">Uncharacterized protein</fullName>
    </submittedName>
</protein>
<dbReference type="STRING" id="6198.A0A074ZRL8"/>
<organism evidence="1 2">
    <name type="scientific">Opisthorchis viverrini</name>
    <name type="common">Southeast Asian liver fluke</name>
    <dbReference type="NCBI Taxonomy" id="6198"/>
    <lineage>
        <taxon>Eukaryota</taxon>
        <taxon>Metazoa</taxon>
        <taxon>Spiralia</taxon>
        <taxon>Lophotrochozoa</taxon>
        <taxon>Platyhelminthes</taxon>
        <taxon>Trematoda</taxon>
        <taxon>Digenea</taxon>
        <taxon>Opisthorchiida</taxon>
        <taxon>Opisthorchiata</taxon>
        <taxon>Opisthorchiidae</taxon>
        <taxon>Opisthorchis</taxon>
    </lineage>
</organism>
<dbReference type="GeneID" id="20317625"/>
<keyword evidence="2" id="KW-1185">Reference proteome</keyword>
<name>A0A074ZRL8_OPIVI</name>